<evidence type="ECO:0000313" key="1">
    <source>
        <dbReference type="EMBL" id="RXN31481.1"/>
    </source>
</evidence>
<protein>
    <submittedName>
        <fullName evidence="1">Uncharacterized protein</fullName>
    </submittedName>
</protein>
<evidence type="ECO:0000313" key="2">
    <source>
        <dbReference type="Proteomes" id="UP000290572"/>
    </source>
</evidence>
<dbReference type="Proteomes" id="UP000290572">
    <property type="component" value="Unassembled WGS sequence"/>
</dbReference>
<reference evidence="1 2" key="1">
    <citation type="submission" date="2018-03" db="EMBL/GenBank/DDBJ databases">
        <title>Draft genome sequence of Rohu Carp (Labeo rohita).</title>
        <authorList>
            <person name="Das P."/>
            <person name="Kushwaha B."/>
            <person name="Joshi C.G."/>
            <person name="Kumar D."/>
            <person name="Nagpure N.S."/>
            <person name="Sahoo L."/>
            <person name="Das S.P."/>
            <person name="Bit A."/>
            <person name="Patnaik S."/>
            <person name="Meher P.K."/>
            <person name="Jayasankar P."/>
            <person name="Koringa P.G."/>
            <person name="Patel N.V."/>
            <person name="Hinsu A.T."/>
            <person name="Kumar R."/>
            <person name="Pandey M."/>
            <person name="Agarwal S."/>
            <person name="Srivastava S."/>
            <person name="Singh M."/>
            <person name="Iquebal M.A."/>
            <person name="Jaiswal S."/>
            <person name="Angadi U.B."/>
            <person name="Kumar N."/>
            <person name="Raza M."/>
            <person name="Shah T.M."/>
            <person name="Rai A."/>
            <person name="Jena J.K."/>
        </authorList>
    </citation>
    <scope>NUCLEOTIDE SEQUENCE [LARGE SCALE GENOMIC DNA]</scope>
    <source>
        <strain evidence="1">DASCIFA01</strain>
        <tissue evidence="1">Testis</tissue>
    </source>
</reference>
<accession>A0A498NI30</accession>
<organism evidence="1 2">
    <name type="scientific">Labeo rohita</name>
    <name type="common">Indian major carp</name>
    <name type="synonym">Cyprinus rohita</name>
    <dbReference type="NCBI Taxonomy" id="84645"/>
    <lineage>
        <taxon>Eukaryota</taxon>
        <taxon>Metazoa</taxon>
        <taxon>Chordata</taxon>
        <taxon>Craniata</taxon>
        <taxon>Vertebrata</taxon>
        <taxon>Euteleostomi</taxon>
        <taxon>Actinopterygii</taxon>
        <taxon>Neopterygii</taxon>
        <taxon>Teleostei</taxon>
        <taxon>Ostariophysi</taxon>
        <taxon>Cypriniformes</taxon>
        <taxon>Cyprinidae</taxon>
        <taxon>Labeoninae</taxon>
        <taxon>Labeonini</taxon>
        <taxon>Labeo</taxon>
    </lineage>
</organism>
<keyword evidence="2" id="KW-1185">Reference proteome</keyword>
<gene>
    <name evidence="1" type="ORF">ROHU_016970</name>
</gene>
<dbReference type="AlphaFoldDB" id="A0A498NI30"/>
<proteinExistence type="predicted"/>
<sequence>MLHLNQAKLKHSKNQSQEKHFPVSPAILKLVSGDRADMAVCSSFITHFIACQLAIIASEECGTAISQSATAIEKERCYFLALLGGSCAGLVLDPGGRSLQ</sequence>
<comment type="caution">
    <text evidence="1">The sequence shown here is derived from an EMBL/GenBank/DDBJ whole genome shotgun (WGS) entry which is preliminary data.</text>
</comment>
<name>A0A498NI30_LABRO</name>
<dbReference type="EMBL" id="QBIY01011457">
    <property type="protein sequence ID" value="RXN31481.1"/>
    <property type="molecule type" value="Genomic_DNA"/>
</dbReference>